<dbReference type="Proteomes" id="UP000572817">
    <property type="component" value="Unassembled WGS sequence"/>
</dbReference>
<dbReference type="GO" id="GO:0006508">
    <property type="term" value="P:proteolysis"/>
    <property type="evidence" value="ECO:0007669"/>
    <property type="project" value="InterPro"/>
</dbReference>
<evidence type="ECO:0000259" key="2">
    <source>
        <dbReference type="Pfam" id="PF00656"/>
    </source>
</evidence>
<accession>A0A8H4IXM6</accession>
<organism evidence="3 4">
    <name type="scientific">Botryosphaeria dothidea</name>
    <dbReference type="NCBI Taxonomy" id="55169"/>
    <lineage>
        <taxon>Eukaryota</taxon>
        <taxon>Fungi</taxon>
        <taxon>Dikarya</taxon>
        <taxon>Ascomycota</taxon>
        <taxon>Pezizomycotina</taxon>
        <taxon>Dothideomycetes</taxon>
        <taxon>Dothideomycetes incertae sedis</taxon>
        <taxon>Botryosphaeriales</taxon>
        <taxon>Botryosphaeriaceae</taxon>
        <taxon>Botryosphaeria</taxon>
    </lineage>
</organism>
<sequence length="438" mass="49116">MESASRLSNGLGKKPKEPVTPMSVDETTDSPAPDGVAATPEVAETPERRIPSPSQSQMQRWWQESISKSLGANGYKNVAVLVIKWQDDLDQLRVDGEVSDLISVFTDKFGYATQTVELSLRNPQMQLMNAITGFIVEYDDPQNLLIVYYAGHGIFHDDGKLLEIANTDDPEADDMLSKAFWNEVQKVLSDHTAGDVLAIMDCCFASNLMMRGHQKVNSRAFEMLAASTIDKMTEAPGEKSFTRALIKCLALLSEREEGFDTHELSQAIDTVRTRTTCRLWNVLLGNRRHIRLGPRRTPEEEKDEQPPEPVWTFEAPGGLLSLQFVIKENELGREQIERLTQRLPAAFEESKVQLRNIRWLDFNRPKTFTGLTQIMQNAKRLYNRRKTLMGDAMALESLGSAEKNTKRKADGPPLAAKALLRKKLASSDNQTSGEESSC</sequence>
<gene>
    <name evidence="3" type="ORF">GTA08_BOTSDO04343</name>
</gene>
<name>A0A8H4IXM6_9PEZI</name>
<dbReference type="GO" id="GO:0004197">
    <property type="term" value="F:cysteine-type endopeptidase activity"/>
    <property type="evidence" value="ECO:0007669"/>
    <property type="project" value="InterPro"/>
</dbReference>
<evidence type="ECO:0000256" key="1">
    <source>
        <dbReference type="SAM" id="MobiDB-lite"/>
    </source>
</evidence>
<feature type="region of interest" description="Disordered" evidence="1">
    <location>
        <begin position="1"/>
        <end position="58"/>
    </location>
</feature>
<evidence type="ECO:0000313" key="3">
    <source>
        <dbReference type="EMBL" id="KAF4308212.1"/>
    </source>
</evidence>
<proteinExistence type="predicted"/>
<reference evidence="3" key="1">
    <citation type="submission" date="2020-04" db="EMBL/GenBank/DDBJ databases">
        <title>Genome Assembly and Annotation of Botryosphaeria dothidea sdau 11-99, a Latent Pathogen of Apple Fruit Ring Rot in China.</title>
        <authorList>
            <person name="Yu C."/>
            <person name="Diao Y."/>
            <person name="Lu Q."/>
            <person name="Zhao J."/>
            <person name="Cui S."/>
            <person name="Peng C."/>
            <person name="He B."/>
            <person name="Liu H."/>
        </authorList>
    </citation>
    <scope>NUCLEOTIDE SEQUENCE [LARGE SCALE GENOMIC DNA]</scope>
    <source>
        <strain evidence="3">Sdau11-99</strain>
    </source>
</reference>
<dbReference type="Gene3D" id="3.40.50.1460">
    <property type="match status" value="1"/>
</dbReference>
<dbReference type="EMBL" id="WWBZ02000022">
    <property type="protein sequence ID" value="KAF4308212.1"/>
    <property type="molecule type" value="Genomic_DNA"/>
</dbReference>
<dbReference type="InterPro" id="IPR011600">
    <property type="entry name" value="Pept_C14_caspase"/>
</dbReference>
<dbReference type="OrthoDB" id="4760831at2759"/>
<keyword evidence="4" id="KW-1185">Reference proteome</keyword>
<protein>
    <recommendedName>
        <fullName evidence="2">Peptidase C14 caspase domain-containing protein</fullName>
    </recommendedName>
</protein>
<comment type="caution">
    <text evidence="3">The sequence shown here is derived from an EMBL/GenBank/DDBJ whole genome shotgun (WGS) entry which is preliminary data.</text>
</comment>
<feature type="domain" description="Peptidase C14 caspase" evidence="2">
    <location>
        <begin position="98"/>
        <end position="218"/>
    </location>
</feature>
<evidence type="ECO:0000313" key="4">
    <source>
        <dbReference type="Proteomes" id="UP000572817"/>
    </source>
</evidence>
<dbReference type="Pfam" id="PF00656">
    <property type="entry name" value="Peptidase_C14"/>
    <property type="match status" value="1"/>
</dbReference>
<dbReference type="AlphaFoldDB" id="A0A8H4IXM6"/>